<proteinExistence type="predicted"/>
<dbReference type="STRING" id="1121326.CLMAG_27270"/>
<comment type="caution">
    <text evidence="2">The sequence shown here is derived from an EMBL/GenBank/DDBJ whole genome shotgun (WGS) entry which is preliminary data.</text>
</comment>
<evidence type="ECO:0000313" key="3">
    <source>
        <dbReference type="Proteomes" id="UP000076603"/>
    </source>
</evidence>
<dbReference type="Proteomes" id="UP000076603">
    <property type="component" value="Unassembled WGS sequence"/>
</dbReference>
<keyword evidence="1" id="KW-0472">Membrane</keyword>
<dbReference type="InterPro" id="IPR046547">
    <property type="entry name" value="DUF6803"/>
</dbReference>
<organism evidence="2 3">
    <name type="scientific">Clostridium magnum DSM 2767</name>
    <dbReference type="NCBI Taxonomy" id="1121326"/>
    <lineage>
        <taxon>Bacteria</taxon>
        <taxon>Bacillati</taxon>
        <taxon>Bacillota</taxon>
        <taxon>Clostridia</taxon>
        <taxon>Eubacteriales</taxon>
        <taxon>Clostridiaceae</taxon>
        <taxon>Clostridium</taxon>
    </lineage>
</organism>
<feature type="transmembrane region" description="Helical" evidence="1">
    <location>
        <begin position="122"/>
        <end position="142"/>
    </location>
</feature>
<gene>
    <name evidence="2" type="ORF">CLMAG_27270</name>
</gene>
<reference evidence="2 3" key="1">
    <citation type="submission" date="2016-04" db="EMBL/GenBank/DDBJ databases">
        <title>Genome sequence of Clostridium magnum DSM 2767.</title>
        <authorList>
            <person name="Poehlein A."/>
            <person name="Uhlig R."/>
            <person name="Fischer R."/>
            <person name="Bahl H."/>
            <person name="Daniel R."/>
        </authorList>
    </citation>
    <scope>NUCLEOTIDE SEQUENCE [LARGE SCALE GENOMIC DNA]</scope>
    <source>
        <strain evidence="2 3">DSM 2767</strain>
    </source>
</reference>
<evidence type="ECO:0000313" key="2">
    <source>
        <dbReference type="EMBL" id="KZL92913.1"/>
    </source>
</evidence>
<dbReference type="Pfam" id="PF20617">
    <property type="entry name" value="DUF6803"/>
    <property type="match status" value="1"/>
</dbReference>
<accession>A0A162TQ63</accession>
<feature type="transmembrane region" description="Helical" evidence="1">
    <location>
        <begin position="12"/>
        <end position="37"/>
    </location>
</feature>
<name>A0A162TQ63_9CLOT</name>
<evidence type="ECO:0008006" key="4">
    <source>
        <dbReference type="Google" id="ProtNLM"/>
    </source>
</evidence>
<keyword evidence="1" id="KW-1133">Transmembrane helix</keyword>
<feature type="transmembrane region" description="Helical" evidence="1">
    <location>
        <begin position="91"/>
        <end position="110"/>
    </location>
</feature>
<sequence length="148" mass="16566">MALLASAQPWHLIIFMAIPVILAETLTISELFIIYSRQTDGIAKQINKFAGIVFGFYFTGIFIYLLNTAVIPLTINNKWNTWIDVTAVGSYLSGVLVLLPISLMELGILFKNKSEEEKLKLHYKLISGFLVVAHVAMVFGMLNPTLFI</sequence>
<evidence type="ECO:0000256" key="1">
    <source>
        <dbReference type="SAM" id="Phobius"/>
    </source>
</evidence>
<keyword evidence="3" id="KW-1185">Reference proteome</keyword>
<keyword evidence="1" id="KW-0812">Transmembrane</keyword>
<dbReference type="AlphaFoldDB" id="A0A162TQ63"/>
<protein>
    <recommendedName>
        <fullName evidence="4">Permease</fullName>
    </recommendedName>
</protein>
<dbReference type="EMBL" id="LWAE01000002">
    <property type="protein sequence ID" value="KZL92913.1"/>
    <property type="molecule type" value="Genomic_DNA"/>
</dbReference>
<dbReference type="PATRIC" id="fig|1121326.3.peg.2739"/>
<feature type="transmembrane region" description="Helical" evidence="1">
    <location>
        <begin position="49"/>
        <end position="71"/>
    </location>
</feature>